<keyword evidence="3" id="KW-0645">Protease</keyword>
<dbReference type="Pfam" id="PF12340">
    <property type="entry name" value="DUF3638"/>
    <property type="match status" value="1"/>
</dbReference>
<evidence type="ECO:0000256" key="2">
    <source>
        <dbReference type="ARBA" id="ARBA00012759"/>
    </source>
</evidence>
<dbReference type="InterPro" id="IPR027417">
    <property type="entry name" value="P-loop_NTPase"/>
</dbReference>
<dbReference type="PANTHER" id="PTHR13367">
    <property type="entry name" value="UBIQUITIN THIOESTERASE"/>
    <property type="match status" value="1"/>
</dbReference>
<name>A0ABY8THK5_TETOB</name>
<evidence type="ECO:0000313" key="11">
    <source>
        <dbReference type="Proteomes" id="UP001244341"/>
    </source>
</evidence>
<dbReference type="SUPFAM" id="SSF52540">
    <property type="entry name" value="P-loop containing nucleoside triphosphate hydrolases"/>
    <property type="match status" value="1"/>
</dbReference>
<keyword evidence="6" id="KW-0788">Thiol protease</keyword>
<dbReference type="EC" id="3.4.19.12" evidence="2"/>
<evidence type="ECO:0000313" key="10">
    <source>
        <dbReference type="EMBL" id="WIA08442.1"/>
    </source>
</evidence>
<feature type="domain" description="DUF3645" evidence="9">
    <location>
        <begin position="502"/>
        <end position="532"/>
    </location>
</feature>
<accession>A0ABY8THK5</accession>
<dbReference type="InterPro" id="IPR051346">
    <property type="entry name" value="OTU_Deubiquitinase"/>
</dbReference>
<feature type="region of interest" description="Disordered" evidence="7">
    <location>
        <begin position="1087"/>
        <end position="1107"/>
    </location>
</feature>
<evidence type="ECO:0000256" key="7">
    <source>
        <dbReference type="SAM" id="MobiDB-lite"/>
    </source>
</evidence>
<comment type="catalytic activity">
    <reaction evidence="1">
        <text>Thiol-dependent hydrolysis of ester, thioester, amide, peptide and isopeptide bonds formed by the C-terminal Gly of ubiquitin (a 76-residue protein attached to proteins as an intracellular targeting signal).</text>
        <dbReference type="EC" id="3.4.19.12"/>
    </reaction>
</comment>
<gene>
    <name evidence="10" type="ORF">OEZ85_007879</name>
</gene>
<dbReference type="Pfam" id="PF12359">
    <property type="entry name" value="DUF3645"/>
    <property type="match status" value="1"/>
</dbReference>
<organism evidence="10 11">
    <name type="scientific">Tetradesmus obliquus</name>
    <name type="common">Green alga</name>
    <name type="synonym">Acutodesmus obliquus</name>
    <dbReference type="NCBI Taxonomy" id="3088"/>
    <lineage>
        <taxon>Eukaryota</taxon>
        <taxon>Viridiplantae</taxon>
        <taxon>Chlorophyta</taxon>
        <taxon>core chlorophytes</taxon>
        <taxon>Chlorophyceae</taxon>
        <taxon>CS clade</taxon>
        <taxon>Sphaeropleales</taxon>
        <taxon>Scenedesmaceae</taxon>
        <taxon>Tetradesmus</taxon>
    </lineage>
</organism>
<keyword evidence="11" id="KW-1185">Reference proteome</keyword>
<keyword evidence="5" id="KW-0378">Hydrolase</keyword>
<evidence type="ECO:0000256" key="5">
    <source>
        <dbReference type="ARBA" id="ARBA00022801"/>
    </source>
</evidence>
<evidence type="ECO:0000259" key="8">
    <source>
        <dbReference type="Pfam" id="PF12340"/>
    </source>
</evidence>
<evidence type="ECO:0000256" key="1">
    <source>
        <dbReference type="ARBA" id="ARBA00000707"/>
    </source>
</evidence>
<evidence type="ECO:0000256" key="4">
    <source>
        <dbReference type="ARBA" id="ARBA00022786"/>
    </source>
</evidence>
<dbReference type="InterPro" id="IPR022105">
    <property type="entry name" value="DUF3645"/>
</dbReference>
<evidence type="ECO:0000259" key="9">
    <source>
        <dbReference type="Pfam" id="PF12359"/>
    </source>
</evidence>
<feature type="compositionally biased region" description="Basic residues" evidence="7">
    <location>
        <begin position="1097"/>
        <end position="1107"/>
    </location>
</feature>
<evidence type="ECO:0000256" key="3">
    <source>
        <dbReference type="ARBA" id="ARBA00022670"/>
    </source>
</evidence>
<dbReference type="Proteomes" id="UP001244341">
    <property type="component" value="Chromosome 1b"/>
</dbReference>
<dbReference type="EMBL" id="CP126208">
    <property type="protein sequence ID" value="WIA08442.1"/>
    <property type="molecule type" value="Genomic_DNA"/>
</dbReference>
<sequence length="1107" mass="120144">MQHADQRSSWEAHHSMRAATGVHDTTAEVVTHMQAEVVSKRQLLQQHLLHHLAHLPPGTGPPAAAFRLLQLSSTAPAAALRDLLPCAWQPQQLLQFNPFLSAAAAARLHSALLVWLQLCVLEDKLGRLQQLLLAGPDGVASLIQELQVHRTWEPATHPKWLVFEVEGQLQIRPAQYDIAAHLMENPGAIMQLNMGEGKTRVILPMLALHWADGKRVVRLNFLSSLLHEAYDHLHQHLTASVLGVKLLLLPFHRDVSLTPATARAMRAAVSHCQRVGGLLLVVPEHRMSLELKWHELQLKGGLQDLAVCSELQALAAVPYLDVLDESDELLHHRFQLVYACGNRQQLHARPERVSAIQALLHTLTWLADQGASACPKLHAEGVAVWPPAAERPAGSFCGMQLLSGGPLEAALPGLHSRLAAALLASPPHELRWLSGCHNQEAVLRFITDPSDSCEQLAAAVPGLAPDQADQLLTLRGLLACNMLQHCLQKRHNVDFGINRSPTARKKLAVPYRAARTPSERSEFAQPDVALLLSHISYYNDGLSLPQFEEALHALLAMGDNARRDYYRGWLQLLPADRIAADELSKFDCVDKVDPTNTQQLELMWQHLRHNMAAVDLWLSYCLLPDQTSQFPQRLTRNAWHMADNAAGAVVGFSGTNDNHRLLPLQVQQADAAHKPHLAATNGKMLAMLLQHASYSTLARQDPTQAGKPVWQLLLDHALQYKLHALLDCGALLAGTTNRQAAHYVLQHMDASRYQGVCYFDADSRQWTICDSLGRSLPRQASPVVERDAFVIFDEARCRGADLKLQQQAVGLLTLAPGMGKSQLMQAAGRLRQLGRGQTLQVVGLPDVTEKILAANAAQQHRSSSSAATMQQVLQWVMSNTAQATLHGVTPWASQGLYFISCKASADRALQEDDLLPAALYGSSMAPKPVPDVVAGMVKQHLKAPELQGLQDAVPTAAAAAAATAAAAAAAAAASPGAAAVASQQLQLALLSSRPAGNSNSRPALTASNGSKVAPPAVPVPELVSAHLFNGGSMFDGDLQQLQVLRCMVQRRREAAEALLDSRGRQAQLPRSELELACDEHAAVAKRGSDALLGSAQKRPKGVKSSKG</sequence>
<dbReference type="PANTHER" id="PTHR13367:SF33">
    <property type="entry name" value="P-LOOP CONTAINING NUCLEOSIDE TRIPHOSPHATE HYDROLASE PROTEIN"/>
    <property type="match status" value="1"/>
</dbReference>
<feature type="domain" description="DUF3638" evidence="8">
    <location>
        <begin position="149"/>
        <end position="364"/>
    </location>
</feature>
<evidence type="ECO:0000256" key="6">
    <source>
        <dbReference type="ARBA" id="ARBA00022807"/>
    </source>
</evidence>
<reference evidence="10 11" key="1">
    <citation type="submission" date="2023-05" db="EMBL/GenBank/DDBJ databases">
        <title>A 100% complete, gapless, phased diploid assembly of the Scenedesmus obliquus UTEX 3031 genome.</title>
        <authorList>
            <person name="Biondi T.C."/>
            <person name="Hanschen E.R."/>
            <person name="Kwon T."/>
            <person name="Eng W."/>
            <person name="Kruse C.P.S."/>
            <person name="Koehler S.I."/>
            <person name="Kunde Y."/>
            <person name="Gleasner C.D."/>
            <person name="You Mak K.T."/>
            <person name="Polle J."/>
            <person name="Hovde B.T."/>
            <person name="Starkenburg S.R."/>
        </authorList>
    </citation>
    <scope>NUCLEOTIDE SEQUENCE [LARGE SCALE GENOMIC DNA]</scope>
    <source>
        <strain evidence="10 11">DOE0152z</strain>
    </source>
</reference>
<protein>
    <recommendedName>
        <fullName evidence="2">ubiquitinyl hydrolase 1</fullName>
        <ecNumber evidence="2">3.4.19.12</ecNumber>
    </recommendedName>
</protein>
<dbReference type="InterPro" id="IPR022099">
    <property type="entry name" value="DUF3638"/>
</dbReference>
<keyword evidence="4" id="KW-0833">Ubl conjugation pathway</keyword>
<proteinExistence type="predicted"/>